<dbReference type="InterPro" id="IPR020846">
    <property type="entry name" value="MFS_dom"/>
</dbReference>
<gene>
    <name evidence="11" type="ORF">SAMN05443245_6831</name>
</gene>
<evidence type="ECO:0000256" key="1">
    <source>
        <dbReference type="ARBA" id="ARBA00004651"/>
    </source>
</evidence>
<keyword evidence="5 8" id="KW-0812">Transmembrane</keyword>
<evidence type="ECO:0000313" key="12">
    <source>
        <dbReference type="Proteomes" id="UP000183487"/>
    </source>
</evidence>
<feature type="transmembrane region" description="Helical" evidence="8">
    <location>
        <begin position="97"/>
        <end position="118"/>
    </location>
</feature>
<keyword evidence="6 8" id="KW-1133">Transmembrane helix</keyword>
<feature type="signal peptide" evidence="9">
    <location>
        <begin position="1"/>
        <end position="20"/>
    </location>
</feature>
<feature type="transmembrane region" description="Helical" evidence="8">
    <location>
        <begin position="300"/>
        <end position="323"/>
    </location>
</feature>
<proteinExistence type="inferred from homology"/>
<dbReference type="GO" id="GO:0042910">
    <property type="term" value="F:xenobiotic transmembrane transporter activity"/>
    <property type="evidence" value="ECO:0007669"/>
    <property type="project" value="InterPro"/>
</dbReference>
<name>A0A1H1JM28_9BURK</name>
<keyword evidence="4" id="KW-1003">Cell membrane</keyword>
<dbReference type="InterPro" id="IPR050189">
    <property type="entry name" value="MFS_Efflux_Transporters"/>
</dbReference>
<dbReference type="OrthoDB" id="9814303at2"/>
<organism evidence="11 12">
    <name type="scientific">Paraburkholderia fungorum</name>
    <dbReference type="NCBI Taxonomy" id="134537"/>
    <lineage>
        <taxon>Bacteria</taxon>
        <taxon>Pseudomonadati</taxon>
        <taxon>Pseudomonadota</taxon>
        <taxon>Betaproteobacteria</taxon>
        <taxon>Burkholderiales</taxon>
        <taxon>Burkholderiaceae</taxon>
        <taxon>Paraburkholderia</taxon>
    </lineage>
</organism>
<dbReference type="NCBIfam" id="TIGR00710">
    <property type="entry name" value="efflux_Bcr_CflA"/>
    <property type="match status" value="1"/>
</dbReference>
<feature type="transmembrane region" description="Helical" evidence="8">
    <location>
        <begin position="72"/>
        <end position="91"/>
    </location>
</feature>
<feature type="transmembrane region" description="Helical" evidence="8">
    <location>
        <begin position="130"/>
        <end position="148"/>
    </location>
</feature>
<feature type="domain" description="Major facilitator superfamily (MFS) profile" evidence="10">
    <location>
        <begin position="6"/>
        <end position="394"/>
    </location>
</feature>
<evidence type="ECO:0000256" key="9">
    <source>
        <dbReference type="SAM" id="SignalP"/>
    </source>
</evidence>
<dbReference type="SUPFAM" id="SSF103473">
    <property type="entry name" value="MFS general substrate transporter"/>
    <property type="match status" value="1"/>
</dbReference>
<evidence type="ECO:0000256" key="8">
    <source>
        <dbReference type="RuleBase" id="RU365088"/>
    </source>
</evidence>
<feature type="chain" id="PRO_5010314590" description="Bcr/CflA family efflux transporter" evidence="9">
    <location>
        <begin position="21"/>
        <end position="401"/>
    </location>
</feature>
<dbReference type="Proteomes" id="UP000183487">
    <property type="component" value="Unassembled WGS sequence"/>
</dbReference>
<evidence type="ECO:0000256" key="7">
    <source>
        <dbReference type="ARBA" id="ARBA00023136"/>
    </source>
</evidence>
<dbReference type="PANTHER" id="PTHR43124">
    <property type="entry name" value="PURINE EFFLUX PUMP PBUE"/>
    <property type="match status" value="1"/>
</dbReference>
<keyword evidence="3 8" id="KW-0813">Transport</keyword>
<dbReference type="PANTHER" id="PTHR43124:SF3">
    <property type="entry name" value="CHLORAMPHENICOL EFFLUX PUMP RV0191"/>
    <property type="match status" value="1"/>
</dbReference>
<keyword evidence="8" id="KW-0997">Cell inner membrane</keyword>
<comment type="subcellular location">
    <subcellularLocation>
        <location evidence="8">Cell inner membrane</location>
        <topology evidence="8">Multi-pass membrane protein</topology>
    </subcellularLocation>
    <subcellularLocation>
        <location evidence="1">Cell membrane</location>
        <topology evidence="1">Multi-pass membrane protein</topology>
    </subcellularLocation>
</comment>
<dbReference type="InterPro" id="IPR036259">
    <property type="entry name" value="MFS_trans_sf"/>
</dbReference>
<feature type="transmembrane region" description="Helical" evidence="8">
    <location>
        <begin position="210"/>
        <end position="239"/>
    </location>
</feature>
<evidence type="ECO:0000256" key="5">
    <source>
        <dbReference type="ARBA" id="ARBA00022692"/>
    </source>
</evidence>
<dbReference type="GO" id="GO:0005886">
    <property type="term" value="C:plasma membrane"/>
    <property type="evidence" value="ECO:0007669"/>
    <property type="project" value="UniProtKB-SubCell"/>
</dbReference>
<evidence type="ECO:0000256" key="2">
    <source>
        <dbReference type="ARBA" id="ARBA00006236"/>
    </source>
</evidence>
<feature type="transmembrane region" description="Helical" evidence="8">
    <location>
        <begin position="245"/>
        <end position="263"/>
    </location>
</feature>
<dbReference type="InterPro" id="IPR011701">
    <property type="entry name" value="MFS"/>
</dbReference>
<dbReference type="RefSeq" id="WP_074773390.1">
    <property type="nucleotide sequence ID" value="NZ_FNKP01000003.1"/>
</dbReference>
<keyword evidence="9" id="KW-0732">Signal</keyword>
<dbReference type="GO" id="GO:1990961">
    <property type="term" value="P:xenobiotic detoxification by transmembrane export across the plasma membrane"/>
    <property type="evidence" value="ECO:0007669"/>
    <property type="project" value="InterPro"/>
</dbReference>
<dbReference type="PROSITE" id="PS50850">
    <property type="entry name" value="MFS"/>
    <property type="match status" value="1"/>
</dbReference>
<dbReference type="AlphaFoldDB" id="A0A1H1JM28"/>
<feature type="transmembrane region" description="Helical" evidence="8">
    <location>
        <begin position="368"/>
        <end position="386"/>
    </location>
</feature>
<keyword evidence="12" id="KW-1185">Reference proteome</keyword>
<comment type="caution">
    <text evidence="8">Lacks conserved residue(s) required for the propagation of feature annotation.</text>
</comment>
<dbReference type="Pfam" id="PF07690">
    <property type="entry name" value="MFS_1"/>
    <property type="match status" value="1"/>
</dbReference>
<keyword evidence="7 8" id="KW-0472">Membrane</keyword>
<comment type="similarity">
    <text evidence="2 8">Belongs to the major facilitator superfamily. Bcr/CmlA family.</text>
</comment>
<evidence type="ECO:0000256" key="3">
    <source>
        <dbReference type="ARBA" id="ARBA00022448"/>
    </source>
</evidence>
<feature type="transmembrane region" description="Helical" evidence="8">
    <location>
        <begin position="344"/>
        <end position="362"/>
    </location>
</feature>
<accession>A0A1H1JM28</accession>
<feature type="transmembrane region" description="Helical" evidence="8">
    <location>
        <begin position="160"/>
        <end position="180"/>
    </location>
</feature>
<evidence type="ECO:0000256" key="4">
    <source>
        <dbReference type="ARBA" id="ARBA00022475"/>
    </source>
</evidence>
<sequence length="401" mass="42708">MKSRRLTLLLAALSMLGPFATDSYLPALSAVGRQFAISAEMAQMTLSVYLFCYAVMTLFYGMLSDSFGRRRVMIAALTMFTAASVGATFAPTFSALLAFRGLQGLSAGAGMVIGQAIVRDTMSGAAVQRTLANIMMVFALAPAVAPILGGQLNALFGWRAIFGLLAVFSLTLLVVCRRWLPESLPLSARHPFRLPTIMRNYGDALRHRRFVFGVLANGCAFGGFALYISCAANFVMHILHQPDTAFGWLFVPLIAGVIAGSALSARFADRYGNRVTVRAGLGATALAAVLNLAYNATHVAALPWAIMPLALYAFGMALAMPAMSSITQAHLPTTRGMAASLQNFVQMFIFALISGCAPPFVFDSALRMADGLALAVASGIVCWLASTMRTPRRLPAASYEG</sequence>
<evidence type="ECO:0000256" key="6">
    <source>
        <dbReference type="ARBA" id="ARBA00022989"/>
    </source>
</evidence>
<reference evidence="12" key="1">
    <citation type="submission" date="2016-10" db="EMBL/GenBank/DDBJ databases">
        <authorList>
            <person name="Varghese N."/>
        </authorList>
    </citation>
    <scope>NUCLEOTIDE SEQUENCE [LARGE SCALE GENOMIC DNA]</scope>
    <source>
        <strain evidence="12">GAS106B</strain>
    </source>
</reference>
<dbReference type="EMBL" id="FNKP01000003">
    <property type="protein sequence ID" value="SDR51081.1"/>
    <property type="molecule type" value="Genomic_DNA"/>
</dbReference>
<evidence type="ECO:0000259" key="10">
    <source>
        <dbReference type="PROSITE" id="PS50850"/>
    </source>
</evidence>
<dbReference type="CDD" id="cd17320">
    <property type="entry name" value="MFS_MdfA_MDR_like"/>
    <property type="match status" value="1"/>
</dbReference>
<evidence type="ECO:0000313" key="11">
    <source>
        <dbReference type="EMBL" id="SDR51081.1"/>
    </source>
</evidence>
<protein>
    <recommendedName>
        <fullName evidence="8">Bcr/CflA family efflux transporter</fullName>
    </recommendedName>
</protein>
<dbReference type="Gene3D" id="1.20.1720.10">
    <property type="entry name" value="Multidrug resistance protein D"/>
    <property type="match status" value="1"/>
</dbReference>
<feature type="transmembrane region" description="Helical" evidence="8">
    <location>
        <begin position="275"/>
        <end position="294"/>
    </location>
</feature>
<feature type="transmembrane region" description="Helical" evidence="8">
    <location>
        <begin position="44"/>
        <end position="63"/>
    </location>
</feature>
<dbReference type="InterPro" id="IPR004812">
    <property type="entry name" value="Efflux_drug-R_Bcr/CmlA"/>
</dbReference>